<feature type="region of interest" description="Disordered" evidence="1">
    <location>
        <begin position="1"/>
        <end position="30"/>
    </location>
</feature>
<gene>
    <name evidence="2" type="ORF">OR214_03775</name>
</gene>
<protein>
    <submittedName>
        <fullName evidence="2">Uncharacterized protein</fullName>
    </submittedName>
</protein>
<sequence>MPGAPSDPAPTNDARVSQVSSAWNLLDTPR</sequence>
<accession>R0E294</accession>
<dbReference type="Proteomes" id="UP000013280">
    <property type="component" value="Unassembled WGS sequence"/>
</dbReference>
<evidence type="ECO:0000313" key="3">
    <source>
        <dbReference type="Proteomes" id="UP000013280"/>
    </source>
</evidence>
<evidence type="ECO:0000313" key="2">
    <source>
        <dbReference type="EMBL" id="ENZ76259.1"/>
    </source>
</evidence>
<name>R0E294_RALPI</name>
<dbReference type="AlphaFoldDB" id="R0E294"/>
<feature type="compositionally biased region" description="Polar residues" evidence="1">
    <location>
        <begin position="14"/>
        <end position="23"/>
    </location>
</feature>
<organism evidence="2 3">
    <name type="scientific">Ralstonia pickettii OR214</name>
    <dbReference type="NCBI Taxonomy" id="1264675"/>
    <lineage>
        <taxon>Bacteria</taxon>
        <taxon>Pseudomonadati</taxon>
        <taxon>Pseudomonadota</taxon>
        <taxon>Betaproteobacteria</taxon>
        <taxon>Burkholderiales</taxon>
        <taxon>Burkholderiaceae</taxon>
        <taxon>Ralstonia</taxon>
    </lineage>
</organism>
<proteinExistence type="predicted"/>
<evidence type="ECO:0000256" key="1">
    <source>
        <dbReference type="SAM" id="MobiDB-lite"/>
    </source>
</evidence>
<comment type="caution">
    <text evidence="2">The sequence shown here is derived from an EMBL/GenBank/DDBJ whole genome shotgun (WGS) entry which is preliminary data.</text>
</comment>
<dbReference type="EMBL" id="APMQ01000011">
    <property type="protein sequence ID" value="ENZ76259.1"/>
    <property type="molecule type" value="Genomic_DNA"/>
</dbReference>
<reference evidence="2 3" key="1">
    <citation type="journal article" date="2013" name="Genome Announc.">
        <title>Draft Genome Sequence for Ralstonia sp. Strain OR214, a Bacterium with Potential for Bioremediation.</title>
        <authorList>
            <person name="Utturkar S.M."/>
            <person name="Bollmann A."/>
            <person name="Brzoska R.M."/>
            <person name="Klingeman D.M."/>
            <person name="Epstein S.E."/>
            <person name="Palumbo A.V."/>
            <person name="Brown S.D."/>
        </authorList>
    </citation>
    <scope>NUCLEOTIDE SEQUENCE [LARGE SCALE GENOMIC DNA]</scope>
    <source>
        <strain evidence="2 3">OR214</strain>
    </source>
</reference>